<dbReference type="Proteomes" id="UP000178429">
    <property type="component" value="Unassembled WGS sequence"/>
</dbReference>
<feature type="transmembrane region" description="Helical" evidence="8">
    <location>
        <begin position="134"/>
        <end position="151"/>
    </location>
</feature>
<evidence type="ECO:0000256" key="7">
    <source>
        <dbReference type="ARBA" id="ARBA00023136"/>
    </source>
</evidence>
<feature type="domain" description="Glycosyltransferase RgtA/B/C/D-like" evidence="9">
    <location>
        <begin position="82"/>
        <end position="243"/>
    </location>
</feature>
<evidence type="ECO:0000313" key="11">
    <source>
        <dbReference type="Proteomes" id="UP000178429"/>
    </source>
</evidence>
<feature type="transmembrane region" description="Helical" evidence="8">
    <location>
        <begin position="229"/>
        <end position="247"/>
    </location>
</feature>
<dbReference type="PANTHER" id="PTHR33908:SF11">
    <property type="entry name" value="MEMBRANE PROTEIN"/>
    <property type="match status" value="1"/>
</dbReference>
<dbReference type="GO" id="GO:0005886">
    <property type="term" value="C:plasma membrane"/>
    <property type="evidence" value="ECO:0007669"/>
    <property type="project" value="UniProtKB-SubCell"/>
</dbReference>
<evidence type="ECO:0000256" key="1">
    <source>
        <dbReference type="ARBA" id="ARBA00004651"/>
    </source>
</evidence>
<dbReference type="STRING" id="1802525.A2975_04920"/>
<dbReference type="GO" id="GO:0009103">
    <property type="term" value="P:lipopolysaccharide biosynthetic process"/>
    <property type="evidence" value="ECO:0007669"/>
    <property type="project" value="UniProtKB-ARBA"/>
</dbReference>
<evidence type="ECO:0000256" key="6">
    <source>
        <dbReference type="ARBA" id="ARBA00022989"/>
    </source>
</evidence>
<feature type="transmembrane region" description="Helical" evidence="8">
    <location>
        <begin position="163"/>
        <end position="179"/>
    </location>
</feature>
<name>A0A1F8C0X6_9BACT</name>
<feature type="transmembrane region" description="Helical" evidence="8">
    <location>
        <begin position="110"/>
        <end position="128"/>
    </location>
</feature>
<dbReference type="PANTHER" id="PTHR33908">
    <property type="entry name" value="MANNOSYLTRANSFERASE YKCB-RELATED"/>
    <property type="match status" value="1"/>
</dbReference>
<evidence type="ECO:0000256" key="3">
    <source>
        <dbReference type="ARBA" id="ARBA00022676"/>
    </source>
</evidence>
<comment type="subcellular location">
    <subcellularLocation>
        <location evidence="1">Cell membrane</location>
        <topology evidence="1">Multi-pass membrane protein</topology>
    </subcellularLocation>
</comment>
<keyword evidence="2" id="KW-1003">Cell membrane</keyword>
<organism evidence="10 11">
    <name type="scientific">Candidatus Woesebacteria bacterium RIFCSPLOWO2_01_FULL_44_14</name>
    <dbReference type="NCBI Taxonomy" id="1802525"/>
    <lineage>
        <taxon>Bacteria</taxon>
        <taxon>Candidatus Woeseibacteriota</taxon>
    </lineage>
</organism>
<comment type="caution">
    <text evidence="10">The sequence shown here is derived from an EMBL/GenBank/DDBJ whole genome shotgun (WGS) entry which is preliminary data.</text>
</comment>
<evidence type="ECO:0000256" key="8">
    <source>
        <dbReference type="SAM" id="Phobius"/>
    </source>
</evidence>
<keyword evidence="6 8" id="KW-1133">Transmembrane helix</keyword>
<feature type="transmembrane region" description="Helical" evidence="8">
    <location>
        <begin position="191"/>
        <end position="217"/>
    </location>
</feature>
<dbReference type="AlphaFoldDB" id="A0A1F8C0X6"/>
<keyword evidence="7 8" id="KW-0472">Membrane</keyword>
<gene>
    <name evidence="10" type="ORF">A2975_04920</name>
</gene>
<dbReference type="Pfam" id="PF13231">
    <property type="entry name" value="PMT_2"/>
    <property type="match status" value="1"/>
</dbReference>
<feature type="transmembrane region" description="Helical" evidence="8">
    <location>
        <begin position="6"/>
        <end position="27"/>
    </location>
</feature>
<dbReference type="GO" id="GO:0016763">
    <property type="term" value="F:pentosyltransferase activity"/>
    <property type="evidence" value="ECO:0007669"/>
    <property type="project" value="TreeGrafter"/>
</dbReference>
<feature type="transmembrane region" description="Helical" evidence="8">
    <location>
        <begin position="289"/>
        <end position="315"/>
    </location>
</feature>
<evidence type="ECO:0000259" key="9">
    <source>
        <dbReference type="Pfam" id="PF13231"/>
    </source>
</evidence>
<dbReference type="EMBL" id="MGHL01000007">
    <property type="protein sequence ID" value="OGM69922.1"/>
    <property type="molecule type" value="Genomic_DNA"/>
</dbReference>
<keyword evidence="3" id="KW-0328">Glycosyltransferase</keyword>
<evidence type="ECO:0000256" key="2">
    <source>
        <dbReference type="ARBA" id="ARBA00022475"/>
    </source>
</evidence>
<feature type="transmembrane region" description="Helical" evidence="8">
    <location>
        <begin position="322"/>
        <end position="339"/>
    </location>
</feature>
<accession>A0A1F8C0X6</accession>
<feature type="transmembrane region" description="Helical" evidence="8">
    <location>
        <begin position="381"/>
        <end position="400"/>
    </location>
</feature>
<dbReference type="InterPro" id="IPR038731">
    <property type="entry name" value="RgtA/B/C-like"/>
</dbReference>
<protein>
    <recommendedName>
        <fullName evidence="9">Glycosyltransferase RgtA/B/C/D-like domain-containing protein</fullName>
    </recommendedName>
</protein>
<keyword evidence="5 8" id="KW-0812">Transmembrane</keyword>
<proteinExistence type="predicted"/>
<evidence type="ECO:0000256" key="5">
    <source>
        <dbReference type="ARBA" id="ARBA00022692"/>
    </source>
</evidence>
<dbReference type="InterPro" id="IPR050297">
    <property type="entry name" value="LipidA_mod_glycosyltrf_83"/>
</dbReference>
<evidence type="ECO:0000256" key="4">
    <source>
        <dbReference type="ARBA" id="ARBA00022679"/>
    </source>
</evidence>
<evidence type="ECO:0000313" key="10">
    <source>
        <dbReference type="EMBL" id="OGM69922.1"/>
    </source>
</evidence>
<reference evidence="10 11" key="1">
    <citation type="journal article" date="2016" name="Nat. Commun.">
        <title>Thousands of microbial genomes shed light on interconnected biogeochemical processes in an aquifer system.</title>
        <authorList>
            <person name="Anantharaman K."/>
            <person name="Brown C.T."/>
            <person name="Hug L.A."/>
            <person name="Sharon I."/>
            <person name="Castelle C.J."/>
            <person name="Probst A.J."/>
            <person name="Thomas B.C."/>
            <person name="Singh A."/>
            <person name="Wilkins M.J."/>
            <person name="Karaoz U."/>
            <person name="Brodie E.L."/>
            <person name="Williams K.H."/>
            <person name="Hubbard S.S."/>
            <person name="Banfield J.F."/>
        </authorList>
    </citation>
    <scope>NUCLEOTIDE SEQUENCE [LARGE SCALE GENOMIC DNA]</scope>
</reference>
<sequence>MRKNFWGFIIATTFFIVGVFTLSDYGINVDEPAHFIRGQAYVQLLLTGEKDYSNEQLNAPRVSVWKFPLYNGYFYLNRDTGHPPLNGILAALTNRIFYEKLGFLGDLESYHLFEVFVSSLLVYLVYIFTAKHYGPFAGVVAALSVGLYPLFLGESHFNIKDPVETSFYAFTIYFFYLGLEKNKGRYFLVSSLFFALAFSTKFNILFLVPTILIYLIIRRPPLGKTPLTVWLSLLVYPVIVLVIYFFTRPYLWADPVGRFLETFQYYKEIGTGSFSDNRFLINGWNSYPLIFVTISTPIVILFYAGAGAVTGLAGLREDKSKFSALILLWLLVPIVRVTLPGTSVYSGVRQIMEYIPAMAILAGMGALTIKNKLANYIGKTVSVFIILVSFTPLVIAVIKLHPNENVFINALAGGLSGAAEKKIPGAGESMGNVYLQGIGWLNENAEEGSHFGLPVGLKSNVPEQFLENGIQIGPYFSGMKRDGEYMIEKVSVGDPLNPDLYNFAYLERFLEPVHEVKVDGVTLLKIWKNDVDHTKQGFLEEKEIKYHLRKNEDGSLRLEFDEPEFLTRLEVDHFSGSCEAKAKGYISYSPDGISEVFSGDLYTLQGPYALSLQTDSRYVYFFAATKAVWIKIAITEANSCLAQVKQMRVYGLK</sequence>
<keyword evidence="4" id="KW-0808">Transferase</keyword>